<accession>A0A6P7L783</accession>
<dbReference type="PROSITE" id="PS51720">
    <property type="entry name" value="G_AIG1"/>
    <property type="match status" value="2"/>
</dbReference>
<dbReference type="GeneID" id="114845699"/>
<evidence type="ECO:0000313" key="6">
    <source>
        <dbReference type="Proteomes" id="UP000515150"/>
    </source>
</evidence>
<feature type="region of interest" description="Disordered" evidence="4">
    <location>
        <begin position="857"/>
        <end position="894"/>
    </location>
</feature>
<organism evidence="6 7">
    <name type="scientific">Betta splendens</name>
    <name type="common">Siamese fighting fish</name>
    <dbReference type="NCBI Taxonomy" id="158456"/>
    <lineage>
        <taxon>Eukaryota</taxon>
        <taxon>Metazoa</taxon>
        <taxon>Chordata</taxon>
        <taxon>Craniata</taxon>
        <taxon>Vertebrata</taxon>
        <taxon>Euteleostomi</taxon>
        <taxon>Actinopterygii</taxon>
        <taxon>Neopterygii</taxon>
        <taxon>Teleostei</taxon>
        <taxon>Neoteleostei</taxon>
        <taxon>Acanthomorphata</taxon>
        <taxon>Anabantaria</taxon>
        <taxon>Anabantiformes</taxon>
        <taxon>Anabantoidei</taxon>
        <taxon>Osphronemidae</taxon>
        <taxon>Betta</taxon>
    </lineage>
</organism>
<dbReference type="AlphaFoldDB" id="A0A6P7L783"/>
<dbReference type="KEGG" id="bspl:114845699"/>
<proteinExistence type="inferred from homology"/>
<comment type="similarity">
    <text evidence="1">Belongs to the TRAFAC class TrmE-Era-EngA-EngB-Septin-like GTPase superfamily. AIG1/Toc34/Toc159-like paraseptin GTPase family. IAN subfamily.</text>
</comment>
<evidence type="ECO:0000256" key="1">
    <source>
        <dbReference type="ARBA" id="ARBA00008535"/>
    </source>
</evidence>
<dbReference type="Pfam" id="PF04548">
    <property type="entry name" value="AIG1"/>
    <property type="match status" value="4"/>
</dbReference>
<evidence type="ECO:0000256" key="2">
    <source>
        <dbReference type="ARBA" id="ARBA00022741"/>
    </source>
</evidence>
<feature type="domain" description="AIG1-type G" evidence="5">
    <location>
        <begin position="600"/>
        <end position="801"/>
    </location>
</feature>
<evidence type="ECO:0000313" key="7">
    <source>
        <dbReference type="RefSeq" id="XP_028989880.1"/>
    </source>
</evidence>
<dbReference type="Gene3D" id="3.40.50.300">
    <property type="entry name" value="P-loop containing nucleotide triphosphate hydrolases"/>
    <property type="match status" value="4"/>
</dbReference>
<name>A0A6P7L783_BETSP</name>
<dbReference type="InterPro" id="IPR006703">
    <property type="entry name" value="G_AIG1"/>
</dbReference>
<keyword evidence="3" id="KW-0342">GTP-binding</keyword>
<evidence type="ECO:0000259" key="5">
    <source>
        <dbReference type="PROSITE" id="PS51720"/>
    </source>
</evidence>
<dbReference type="RefSeq" id="XP_028989880.1">
    <property type="nucleotide sequence ID" value="XM_029134047.2"/>
</dbReference>
<dbReference type="PANTHER" id="PTHR10903">
    <property type="entry name" value="GTPASE, IMAP FAMILY MEMBER-RELATED"/>
    <property type="match status" value="1"/>
</dbReference>
<evidence type="ECO:0000256" key="4">
    <source>
        <dbReference type="SAM" id="MobiDB-lite"/>
    </source>
</evidence>
<dbReference type="InterPro" id="IPR027417">
    <property type="entry name" value="P-loop_NTPase"/>
</dbReference>
<protein>
    <submittedName>
        <fullName evidence="7">GTPase IMAP family member 8-like</fullName>
    </submittedName>
</protein>
<dbReference type="Proteomes" id="UP000515150">
    <property type="component" value="Chromosome 19"/>
</dbReference>
<dbReference type="GO" id="GO:0005525">
    <property type="term" value="F:GTP binding"/>
    <property type="evidence" value="ECO:0007669"/>
    <property type="project" value="UniProtKB-KW"/>
</dbReference>
<dbReference type="PANTHER" id="PTHR10903:SF170">
    <property type="entry name" value="GTPASE IMAP FAMILY MEMBER 7"/>
    <property type="match status" value="1"/>
</dbReference>
<dbReference type="OrthoDB" id="8954335at2759"/>
<sequence>MATSLPDDLLPIRRTKSFEFLPPYMSELRLVLLGNSWSERSSVGNLILGRAVFNTDLESGQCLRARVQFNEREIILINTPDLLHPNISDHKLTESIGNCVRLSDPGPHIFLLVLQPDVFSVEQELRLCRVLQLFSDKSFHHSLVLRAAPRASSQQMCSAPLDDFIRRCKHKPLRLKDVKLSELMRSLDQIVERNNHKHLRCDTWSMKHDTLSKSDSPVHDFRIVLFGKINHIKKLSNFMKEKTLDFRKLLIETIDIFSLSVQALREDIRNCVARCHPGPNVLLLIVKHDFTEENRKTLKFMLSLFDQDAFKHSLVVIMNEEKESSSSVNKLLQECGGRQYNMSDNNHQQLMELIHKTVCQNKRSFLTMTDDEKVRPEPEPIGPVLNLVLFGSRAAEKTSAAKAILGQTELGSASSSSQCVKHQGEVCGRRVSLVELPALSERAPETVMEEWFRCVSLCDPEGVHAFLLVVPVAPLTDEDKAEIESIQNTFNSGVVTFTMILFTVDSDPTHPAVGDFVRGTRDLQELSQTCGGRCFILNLRDKQQIPDLMEAVEKMTANRSKCFTKDAFTRGLIEKVTNLTQLQKVKHSRETEIKNENQQSDCLRMVLIGKTGSGKSATGNTILGRNMFLSKASQISVTRFCRKASGQINGRRVTVVDTPGLFDTSLSADVVQRELVTCINMLSPGPHVFLLVLSIGRFTEEEKVAVEMIKRMFGKNSEKFIIITFTRGDDLEDTSIETYIEQDCSDFVKRLIKDCGGRVHVFNNKDKTNRTQVIELLNKVDVMVQENGGGCYTTEMFQEAESAIQRAVEKILKEKEEEMQKEKEELERKHEEEMNNVKRNMEEQISKIETEKELIENQLKEKEEKMNREREEREREREKREEEDRKKNEEEEVQRQEWKQKCETLEKQISESQSKEELIRELEIHKEQLTKERESWEEERTKWWNNRDRENIERQEQEQKRIKKLKEEYEEIIENYQKLIRDYCIKMKQNEKEKKTLDTSYKGKLKEMKEKYEEEARNQAEEINEFRQKYTKDFEALIERYDEELKDLRQIYEKQKEDD</sequence>
<dbReference type="InParanoid" id="A0A6P7L783"/>
<gene>
    <name evidence="7" type="primary">LOC114845699</name>
</gene>
<evidence type="ECO:0000256" key="3">
    <source>
        <dbReference type="ARBA" id="ARBA00023134"/>
    </source>
</evidence>
<dbReference type="SUPFAM" id="SSF52540">
    <property type="entry name" value="P-loop containing nucleoside triphosphate hydrolases"/>
    <property type="match status" value="3"/>
</dbReference>
<dbReference type="InterPro" id="IPR045058">
    <property type="entry name" value="GIMA/IAN/Toc"/>
</dbReference>
<dbReference type="CDD" id="cd01852">
    <property type="entry name" value="AIG1"/>
    <property type="match status" value="1"/>
</dbReference>
<keyword evidence="6" id="KW-1185">Reference proteome</keyword>
<dbReference type="FunFam" id="3.40.50.300:FF:000366">
    <property type="entry name" value="GTPase, IMAP family member 2"/>
    <property type="match status" value="1"/>
</dbReference>
<keyword evidence="2" id="KW-0547">Nucleotide-binding</keyword>
<feature type="domain" description="AIG1-type G" evidence="5">
    <location>
        <begin position="382"/>
        <end position="577"/>
    </location>
</feature>
<reference evidence="7" key="1">
    <citation type="submission" date="2025-08" db="UniProtKB">
        <authorList>
            <consortium name="RefSeq"/>
        </authorList>
    </citation>
    <scope>IDENTIFICATION</scope>
</reference>